<dbReference type="InterPro" id="IPR000281">
    <property type="entry name" value="HTH_RpiR"/>
</dbReference>
<comment type="caution">
    <text evidence="6">The sequence shown here is derived from an EMBL/GenBank/DDBJ whole genome shotgun (WGS) entry which is preliminary data.</text>
</comment>
<dbReference type="Proteomes" id="UP000287605">
    <property type="component" value="Unassembled WGS sequence"/>
</dbReference>
<evidence type="ECO:0000313" key="7">
    <source>
        <dbReference type="Proteomes" id="UP000287605"/>
    </source>
</evidence>
<dbReference type="Gene3D" id="1.10.10.10">
    <property type="entry name" value="Winged helix-like DNA-binding domain superfamily/Winged helix DNA-binding domain"/>
    <property type="match status" value="1"/>
</dbReference>
<dbReference type="Pfam" id="PF01380">
    <property type="entry name" value="SIS"/>
    <property type="match status" value="1"/>
</dbReference>
<name>A0A430AMH8_9ENTE</name>
<dbReference type="PROSITE" id="PS51464">
    <property type="entry name" value="SIS"/>
    <property type="match status" value="1"/>
</dbReference>
<keyword evidence="1" id="KW-0805">Transcription regulation</keyword>
<dbReference type="GO" id="GO:1901135">
    <property type="term" value="P:carbohydrate derivative metabolic process"/>
    <property type="evidence" value="ECO:0007669"/>
    <property type="project" value="InterPro"/>
</dbReference>
<keyword evidence="2" id="KW-0238">DNA-binding</keyword>
<evidence type="ECO:0000313" key="6">
    <source>
        <dbReference type="EMBL" id="RSU09276.1"/>
    </source>
</evidence>
<evidence type="ECO:0008006" key="8">
    <source>
        <dbReference type="Google" id="ProtNLM"/>
    </source>
</evidence>
<proteinExistence type="predicted"/>
<dbReference type="InterPro" id="IPR009057">
    <property type="entry name" value="Homeodomain-like_sf"/>
</dbReference>
<evidence type="ECO:0000259" key="4">
    <source>
        <dbReference type="PROSITE" id="PS51071"/>
    </source>
</evidence>
<reference evidence="6 7" key="1">
    <citation type="submission" date="2017-05" db="EMBL/GenBank/DDBJ databases">
        <title>Vagococcus spp. assemblies.</title>
        <authorList>
            <person name="Gulvik C.A."/>
        </authorList>
    </citation>
    <scope>NUCLEOTIDE SEQUENCE [LARGE SCALE GENOMIC DNA]</scope>
    <source>
        <strain evidence="6 7">CCUG 51432</strain>
    </source>
</reference>
<dbReference type="PROSITE" id="PS51071">
    <property type="entry name" value="HTH_RPIR"/>
    <property type="match status" value="1"/>
</dbReference>
<sequence length="264" mass="30649">MFAVYSNLKTCVENLNKSGSIDSYIAHYILKNHDFIPKMSISELSLACNTSQSSISRFCRRINNSNFKELKLELMEYNSYLKREVQGELTAQVMNYNDYFSVLYPSIKETRELLTPNILNKVIQWLGSSENIYFFGSSFSNNVAKDACEKFTRINQLCFSFSSVKSQLNAIELITANDLIVFVTFSGTTKHIKRLYRNFKNKNCRIIWITANQERGMNQQNEMILPVSSLALHQYETSLIEGINLRIAVDLVYLYYTDYLRQQL</sequence>
<dbReference type="CDD" id="cd05013">
    <property type="entry name" value="SIS_RpiR"/>
    <property type="match status" value="1"/>
</dbReference>
<evidence type="ECO:0000256" key="2">
    <source>
        <dbReference type="ARBA" id="ARBA00023125"/>
    </source>
</evidence>
<dbReference type="InterPro" id="IPR001347">
    <property type="entry name" value="SIS_dom"/>
</dbReference>
<evidence type="ECO:0000256" key="1">
    <source>
        <dbReference type="ARBA" id="ARBA00023015"/>
    </source>
</evidence>
<dbReference type="GO" id="GO:0097367">
    <property type="term" value="F:carbohydrate derivative binding"/>
    <property type="evidence" value="ECO:0007669"/>
    <property type="project" value="InterPro"/>
</dbReference>
<feature type="domain" description="HTH rpiR-type" evidence="4">
    <location>
        <begin position="5"/>
        <end position="81"/>
    </location>
</feature>
<dbReference type="InterPro" id="IPR047640">
    <property type="entry name" value="RpiR-like"/>
</dbReference>
<dbReference type="GO" id="GO:0003677">
    <property type="term" value="F:DNA binding"/>
    <property type="evidence" value="ECO:0007669"/>
    <property type="project" value="UniProtKB-KW"/>
</dbReference>
<dbReference type="OrthoDB" id="3684496at2"/>
<gene>
    <name evidence="6" type="ORF">CBF29_11860</name>
</gene>
<dbReference type="InterPro" id="IPR046348">
    <property type="entry name" value="SIS_dom_sf"/>
</dbReference>
<dbReference type="InterPro" id="IPR035472">
    <property type="entry name" value="RpiR-like_SIS"/>
</dbReference>
<evidence type="ECO:0000259" key="5">
    <source>
        <dbReference type="PROSITE" id="PS51464"/>
    </source>
</evidence>
<organism evidence="6 7">
    <name type="scientific">Vagococcus elongatus</name>
    <dbReference type="NCBI Taxonomy" id="180344"/>
    <lineage>
        <taxon>Bacteria</taxon>
        <taxon>Bacillati</taxon>
        <taxon>Bacillota</taxon>
        <taxon>Bacilli</taxon>
        <taxon>Lactobacillales</taxon>
        <taxon>Enterococcaceae</taxon>
        <taxon>Vagococcus</taxon>
    </lineage>
</organism>
<evidence type="ECO:0000256" key="3">
    <source>
        <dbReference type="ARBA" id="ARBA00023163"/>
    </source>
</evidence>
<dbReference type="GO" id="GO:0003700">
    <property type="term" value="F:DNA-binding transcription factor activity"/>
    <property type="evidence" value="ECO:0007669"/>
    <property type="project" value="InterPro"/>
</dbReference>
<dbReference type="SUPFAM" id="SSF46689">
    <property type="entry name" value="Homeodomain-like"/>
    <property type="match status" value="1"/>
</dbReference>
<dbReference type="AlphaFoldDB" id="A0A430AMH8"/>
<keyword evidence="3" id="KW-0804">Transcription</keyword>
<protein>
    <recommendedName>
        <fullName evidence="8">MurR/RpiR family transcriptional regulator</fullName>
    </recommendedName>
</protein>
<dbReference type="PANTHER" id="PTHR30514:SF1">
    <property type="entry name" value="HTH-TYPE TRANSCRIPTIONAL REGULATOR HEXR-RELATED"/>
    <property type="match status" value="1"/>
</dbReference>
<accession>A0A430AMH8</accession>
<dbReference type="EMBL" id="NGKA01000023">
    <property type="protein sequence ID" value="RSU09276.1"/>
    <property type="molecule type" value="Genomic_DNA"/>
</dbReference>
<dbReference type="RefSeq" id="WP_126809937.1">
    <property type="nucleotide sequence ID" value="NZ_NGKA01000023.1"/>
</dbReference>
<dbReference type="InterPro" id="IPR036388">
    <property type="entry name" value="WH-like_DNA-bd_sf"/>
</dbReference>
<feature type="domain" description="SIS" evidence="5">
    <location>
        <begin position="122"/>
        <end position="248"/>
    </location>
</feature>
<dbReference type="Gene3D" id="3.40.50.10490">
    <property type="entry name" value="Glucose-6-phosphate isomerase like protein, domain 1"/>
    <property type="match status" value="1"/>
</dbReference>
<dbReference type="SUPFAM" id="SSF53697">
    <property type="entry name" value="SIS domain"/>
    <property type="match status" value="1"/>
</dbReference>
<dbReference type="PANTHER" id="PTHR30514">
    <property type="entry name" value="GLUCOKINASE"/>
    <property type="match status" value="1"/>
</dbReference>
<keyword evidence="7" id="KW-1185">Reference proteome</keyword>
<dbReference type="Pfam" id="PF01418">
    <property type="entry name" value="HTH_6"/>
    <property type="match status" value="1"/>
</dbReference>